<dbReference type="GO" id="GO:0003995">
    <property type="term" value="F:acyl-CoA dehydrogenase activity"/>
    <property type="evidence" value="ECO:0007669"/>
    <property type="project" value="TreeGrafter"/>
</dbReference>
<gene>
    <name evidence="8" type="ORF">EAS64_37975</name>
</gene>
<dbReference type="Gene3D" id="1.10.540.10">
    <property type="entry name" value="Acyl-CoA dehydrogenase/oxidase, N-terminal domain"/>
    <property type="match status" value="1"/>
</dbReference>
<evidence type="ECO:0000259" key="7">
    <source>
        <dbReference type="Pfam" id="PF02771"/>
    </source>
</evidence>
<dbReference type="RefSeq" id="WP_145861216.1">
    <property type="nucleotide sequence ID" value="NZ_RPFW01000009.1"/>
</dbReference>
<dbReference type="InterPro" id="IPR046373">
    <property type="entry name" value="Acyl-CoA_Oxase/DH_mid-dom_sf"/>
</dbReference>
<feature type="domain" description="Acyl-CoA dehydrogenase/oxidase C-terminal" evidence="6">
    <location>
        <begin position="234"/>
        <end position="364"/>
    </location>
</feature>
<comment type="similarity">
    <text evidence="2">Belongs to the acyl-CoA dehydrogenase family.</text>
</comment>
<dbReference type="PANTHER" id="PTHR43884">
    <property type="entry name" value="ACYL-COA DEHYDROGENASE"/>
    <property type="match status" value="1"/>
</dbReference>
<evidence type="ECO:0000256" key="3">
    <source>
        <dbReference type="ARBA" id="ARBA00022630"/>
    </source>
</evidence>
<comment type="caution">
    <text evidence="8">The sequence shown here is derived from an EMBL/GenBank/DDBJ whole genome shotgun (WGS) entry which is preliminary data.</text>
</comment>
<keyword evidence="4" id="KW-0274">FAD</keyword>
<dbReference type="Gene3D" id="1.20.140.10">
    <property type="entry name" value="Butyryl-CoA Dehydrogenase, subunit A, domain 3"/>
    <property type="match status" value="1"/>
</dbReference>
<dbReference type="InterPro" id="IPR036250">
    <property type="entry name" value="AcylCo_DH-like_C"/>
</dbReference>
<comment type="cofactor">
    <cofactor evidence="1">
        <name>FAD</name>
        <dbReference type="ChEBI" id="CHEBI:57692"/>
    </cofactor>
</comment>
<evidence type="ECO:0000259" key="6">
    <source>
        <dbReference type="Pfam" id="PF00441"/>
    </source>
</evidence>
<protein>
    <submittedName>
        <fullName evidence="8">Acyl-CoA dehydrogenase</fullName>
    </submittedName>
</protein>
<dbReference type="Pfam" id="PF02771">
    <property type="entry name" value="Acyl-CoA_dh_N"/>
    <property type="match status" value="1"/>
</dbReference>
<keyword evidence="3" id="KW-0285">Flavoprotein</keyword>
<dbReference type="Pfam" id="PF00441">
    <property type="entry name" value="Acyl-CoA_dh_1"/>
    <property type="match status" value="1"/>
</dbReference>
<proteinExistence type="inferred from homology"/>
<dbReference type="InterPro" id="IPR009100">
    <property type="entry name" value="AcylCoA_DH/oxidase_NM_dom_sf"/>
</dbReference>
<keyword evidence="9" id="KW-1185">Reference proteome</keyword>
<evidence type="ECO:0000313" key="9">
    <source>
        <dbReference type="Proteomes" id="UP000460272"/>
    </source>
</evidence>
<dbReference type="OrthoDB" id="4319499at2"/>
<name>A0A6P2BMX6_9ACTN</name>
<evidence type="ECO:0000313" key="8">
    <source>
        <dbReference type="EMBL" id="TVZ00419.1"/>
    </source>
</evidence>
<dbReference type="Proteomes" id="UP000460272">
    <property type="component" value="Unassembled WGS sequence"/>
</dbReference>
<evidence type="ECO:0000256" key="1">
    <source>
        <dbReference type="ARBA" id="ARBA00001974"/>
    </source>
</evidence>
<accession>A0A6P2BMX6</accession>
<dbReference type="InterPro" id="IPR013786">
    <property type="entry name" value="AcylCoA_DH/ox_N"/>
</dbReference>
<dbReference type="InterPro" id="IPR009075">
    <property type="entry name" value="AcylCo_DH/oxidase_C"/>
</dbReference>
<dbReference type="SUPFAM" id="SSF56645">
    <property type="entry name" value="Acyl-CoA dehydrogenase NM domain-like"/>
    <property type="match status" value="1"/>
</dbReference>
<keyword evidence="5" id="KW-0560">Oxidoreductase</keyword>
<dbReference type="CDD" id="cd00567">
    <property type="entry name" value="ACAD"/>
    <property type="match status" value="1"/>
</dbReference>
<dbReference type="PANTHER" id="PTHR43884:SF20">
    <property type="entry name" value="ACYL-COA DEHYDROGENASE FADE28"/>
    <property type="match status" value="1"/>
</dbReference>
<evidence type="ECO:0000256" key="5">
    <source>
        <dbReference type="ARBA" id="ARBA00023002"/>
    </source>
</evidence>
<dbReference type="EMBL" id="RPFW01000009">
    <property type="protein sequence ID" value="TVZ00419.1"/>
    <property type="molecule type" value="Genomic_DNA"/>
</dbReference>
<dbReference type="Gene3D" id="2.40.110.10">
    <property type="entry name" value="Butyryl-CoA Dehydrogenase, subunit A, domain 2"/>
    <property type="match status" value="1"/>
</dbReference>
<dbReference type="SUPFAM" id="SSF47203">
    <property type="entry name" value="Acyl-CoA dehydrogenase C-terminal domain-like"/>
    <property type="match status" value="1"/>
</dbReference>
<feature type="domain" description="Acyl-CoA dehydrogenase/oxidase N-terminal" evidence="7">
    <location>
        <begin position="8"/>
        <end position="100"/>
    </location>
</feature>
<sequence length="382" mass="39554">MDFSLSQAQTEIAGLARKILADQDSAPRQWTDLAAAGVLGAGLPEPLGGAGLGFLEQCSVLAEAGRAVSPVPYLSSLVLGAGAIAAFGTADQQRRWIAAAGDGSVVLTAALAEEDSDDPASPSTTAERADDGWRLSGVKTAVPALPRADLLLVPATVTAGRAGEVDGADGAGEVLVFLVEPSDRGVGITPQELTDSANGAEGPDAGRLVLDDVRMDDSRVLGEPGRRGEVAGWLVARGTVGLCAVQAGVVGRALELTAQYARSREQFGRPIGSFQAVAQRLADAYIDVEAVWLTMWQAAWLLDTRRPDDAETAAAIATAKFWAADAGHRVAHTAVHVHGGTGIDASYVLHRYFTAAKRAEFSLGGATAQLLRLGGLLTMQEL</sequence>
<evidence type="ECO:0000256" key="2">
    <source>
        <dbReference type="ARBA" id="ARBA00009347"/>
    </source>
</evidence>
<reference evidence="8 9" key="1">
    <citation type="submission" date="2018-11" db="EMBL/GenBank/DDBJ databases">
        <title>Trebonia kvetii gen.nov., sp.nov., a novel acidophilic actinobacterium, and proposal of the new actinobacterial family Treboniaceae fam. nov.</title>
        <authorList>
            <person name="Rapoport D."/>
            <person name="Sagova-Mareckova M."/>
            <person name="Sedlacek I."/>
            <person name="Provaznik J."/>
            <person name="Kralova S."/>
            <person name="Pavlinic D."/>
            <person name="Benes V."/>
            <person name="Kopecky J."/>
        </authorList>
    </citation>
    <scope>NUCLEOTIDE SEQUENCE [LARGE SCALE GENOMIC DNA]</scope>
    <source>
        <strain evidence="8 9">15Tr583</strain>
    </source>
</reference>
<organism evidence="8 9">
    <name type="scientific">Trebonia kvetii</name>
    <dbReference type="NCBI Taxonomy" id="2480626"/>
    <lineage>
        <taxon>Bacteria</taxon>
        <taxon>Bacillati</taxon>
        <taxon>Actinomycetota</taxon>
        <taxon>Actinomycetes</taxon>
        <taxon>Streptosporangiales</taxon>
        <taxon>Treboniaceae</taxon>
        <taxon>Trebonia</taxon>
    </lineage>
</organism>
<evidence type="ECO:0000256" key="4">
    <source>
        <dbReference type="ARBA" id="ARBA00022827"/>
    </source>
</evidence>
<dbReference type="AlphaFoldDB" id="A0A6P2BMX6"/>
<dbReference type="InterPro" id="IPR037069">
    <property type="entry name" value="AcylCoA_DH/ox_N_sf"/>
</dbReference>
<dbReference type="GO" id="GO:0050660">
    <property type="term" value="F:flavin adenine dinucleotide binding"/>
    <property type="evidence" value="ECO:0007669"/>
    <property type="project" value="InterPro"/>
</dbReference>